<dbReference type="RefSeq" id="WP_382409368.1">
    <property type="nucleotide sequence ID" value="NZ_JBHSGU010000005.1"/>
</dbReference>
<dbReference type="GO" id="GO:0008168">
    <property type="term" value="F:methyltransferase activity"/>
    <property type="evidence" value="ECO:0007669"/>
    <property type="project" value="UniProtKB-KW"/>
</dbReference>
<dbReference type="EMBL" id="JBHSGU010000005">
    <property type="protein sequence ID" value="MFC4701175.1"/>
    <property type="molecule type" value="Genomic_DNA"/>
</dbReference>
<name>A0ABV9LY02_9ALTE</name>
<accession>A0ABV9LY02</accession>
<reference evidence="3" key="1">
    <citation type="journal article" date="2019" name="Int. J. Syst. Evol. Microbiol.">
        <title>The Global Catalogue of Microorganisms (GCM) 10K type strain sequencing project: providing services to taxonomists for standard genome sequencing and annotation.</title>
        <authorList>
            <consortium name="The Broad Institute Genomics Platform"/>
            <consortium name="The Broad Institute Genome Sequencing Center for Infectious Disease"/>
            <person name="Wu L."/>
            <person name="Ma J."/>
        </authorList>
    </citation>
    <scope>NUCLEOTIDE SEQUENCE [LARGE SCALE GENOMIC DNA]</scope>
    <source>
        <strain evidence="3">KACC 12507</strain>
    </source>
</reference>
<dbReference type="Pfam" id="PF13847">
    <property type="entry name" value="Methyltransf_31"/>
    <property type="match status" value="1"/>
</dbReference>
<keyword evidence="2" id="KW-0489">Methyltransferase</keyword>
<keyword evidence="3" id="KW-1185">Reference proteome</keyword>
<sequence length="260" mass="28508">MKRDNSTTERLFKTAGICEGMNVLELGCGPGEVSELLCDIVGSSGSVLAIDRSKEMLSLAQQYIEKAGKQNIQFSQADLTDAPEFLKDVELSSFDAVVGRRVLMYLPSPDKVLAELLPWLREDGLVVFEESDSTICPGVVTAMPAHQRGASMLDTMLHKEGVDQSMGFHLPSTFSRAGLKFDAIWAEAVIDGQGDQYTLGELLQLLKPRLESSNVATASEITKLITQIEVEKHPENVFVSALRFCAKGRKEKIENGINDK</sequence>
<gene>
    <name evidence="2" type="ORF">ACFO4O_13465</name>
</gene>
<dbReference type="Proteomes" id="UP001595897">
    <property type="component" value="Unassembled WGS sequence"/>
</dbReference>
<dbReference type="Gene3D" id="3.40.50.150">
    <property type="entry name" value="Vaccinia Virus protein VP39"/>
    <property type="match status" value="1"/>
</dbReference>
<evidence type="ECO:0000259" key="1">
    <source>
        <dbReference type="Pfam" id="PF13847"/>
    </source>
</evidence>
<dbReference type="GO" id="GO:0032259">
    <property type="term" value="P:methylation"/>
    <property type="evidence" value="ECO:0007669"/>
    <property type="project" value="UniProtKB-KW"/>
</dbReference>
<dbReference type="InterPro" id="IPR029063">
    <property type="entry name" value="SAM-dependent_MTases_sf"/>
</dbReference>
<evidence type="ECO:0000313" key="3">
    <source>
        <dbReference type="Proteomes" id="UP001595897"/>
    </source>
</evidence>
<comment type="caution">
    <text evidence="2">The sequence shown here is derived from an EMBL/GenBank/DDBJ whole genome shotgun (WGS) entry which is preliminary data.</text>
</comment>
<protein>
    <submittedName>
        <fullName evidence="2">Class I SAM-dependent methyltransferase</fullName>
        <ecNumber evidence="2">2.1.1.-</ecNumber>
    </submittedName>
</protein>
<dbReference type="PANTHER" id="PTHR43861">
    <property type="entry name" value="TRANS-ACONITATE 2-METHYLTRANSFERASE-RELATED"/>
    <property type="match status" value="1"/>
</dbReference>
<feature type="domain" description="Methyltransferase" evidence="1">
    <location>
        <begin position="19"/>
        <end position="132"/>
    </location>
</feature>
<dbReference type="SUPFAM" id="SSF53335">
    <property type="entry name" value="S-adenosyl-L-methionine-dependent methyltransferases"/>
    <property type="match status" value="1"/>
</dbReference>
<proteinExistence type="predicted"/>
<dbReference type="InterPro" id="IPR025714">
    <property type="entry name" value="Methyltranfer_dom"/>
</dbReference>
<keyword evidence="2" id="KW-0808">Transferase</keyword>
<dbReference type="CDD" id="cd02440">
    <property type="entry name" value="AdoMet_MTases"/>
    <property type="match status" value="1"/>
</dbReference>
<dbReference type="EC" id="2.1.1.-" evidence="2"/>
<evidence type="ECO:0000313" key="2">
    <source>
        <dbReference type="EMBL" id="MFC4701175.1"/>
    </source>
</evidence>
<organism evidence="2 3">
    <name type="scientific">Glaciecola siphonariae</name>
    <dbReference type="NCBI Taxonomy" id="521012"/>
    <lineage>
        <taxon>Bacteria</taxon>
        <taxon>Pseudomonadati</taxon>
        <taxon>Pseudomonadota</taxon>
        <taxon>Gammaproteobacteria</taxon>
        <taxon>Alteromonadales</taxon>
        <taxon>Alteromonadaceae</taxon>
        <taxon>Glaciecola</taxon>
    </lineage>
</organism>